<feature type="region of interest" description="Disordered" evidence="1">
    <location>
        <begin position="1"/>
        <end position="43"/>
    </location>
</feature>
<comment type="caution">
    <text evidence="2">The sequence shown here is derived from an EMBL/GenBank/DDBJ whole genome shotgun (WGS) entry which is preliminary data.</text>
</comment>
<dbReference type="AlphaFoldDB" id="A0AAD7C6H7"/>
<accession>A0AAD7C6H7</accession>
<name>A0AAD7C6H7_MYCRO</name>
<reference evidence="2" key="1">
    <citation type="submission" date="2023-03" db="EMBL/GenBank/DDBJ databases">
        <title>Massive genome expansion in bonnet fungi (Mycena s.s.) driven by repeated elements and novel gene families across ecological guilds.</title>
        <authorList>
            <consortium name="Lawrence Berkeley National Laboratory"/>
            <person name="Harder C.B."/>
            <person name="Miyauchi S."/>
            <person name="Viragh M."/>
            <person name="Kuo A."/>
            <person name="Thoen E."/>
            <person name="Andreopoulos B."/>
            <person name="Lu D."/>
            <person name="Skrede I."/>
            <person name="Drula E."/>
            <person name="Henrissat B."/>
            <person name="Morin E."/>
            <person name="Kohler A."/>
            <person name="Barry K."/>
            <person name="LaButti K."/>
            <person name="Morin E."/>
            <person name="Salamov A."/>
            <person name="Lipzen A."/>
            <person name="Mereny Z."/>
            <person name="Hegedus B."/>
            <person name="Baldrian P."/>
            <person name="Stursova M."/>
            <person name="Weitz H."/>
            <person name="Taylor A."/>
            <person name="Grigoriev I.V."/>
            <person name="Nagy L.G."/>
            <person name="Martin F."/>
            <person name="Kauserud H."/>
        </authorList>
    </citation>
    <scope>NUCLEOTIDE SEQUENCE</scope>
    <source>
        <strain evidence="2">CBHHK067</strain>
    </source>
</reference>
<keyword evidence="3" id="KW-1185">Reference proteome</keyword>
<organism evidence="2 3">
    <name type="scientific">Mycena rosella</name>
    <name type="common">Pink bonnet</name>
    <name type="synonym">Agaricus rosellus</name>
    <dbReference type="NCBI Taxonomy" id="1033263"/>
    <lineage>
        <taxon>Eukaryota</taxon>
        <taxon>Fungi</taxon>
        <taxon>Dikarya</taxon>
        <taxon>Basidiomycota</taxon>
        <taxon>Agaricomycotina</taxon>
        <taxon>Agaricomycetes</taxon>
        <taxon>Agaricomycetidae</taxon>
        <taxon>Agaricales</taxon>
        <taxon>Marasmiineae</taxon>
        <taxon>Mycenaceae</taxon>
        <taxon>Mycena</taxon>
    </lineage>
</organism>
<protein>
    <submittedName>
        <fullName evidence="2">Uncharacterized protein</fullName>
    </submittedName>
</protein>
<proteinExistence type="predicted"/>
<sequence>MDVGGRLPSAQGGARDAESRADDEFEAGMILGPSDSKAPDSVMDVENEGEQPLNVQAEVVAEPTRGVMTTSRKRGAAKLLNIGGCDVCGNIITEAEKSDDSVVIECSKKGCETHWYTGVEKVDMRNVWGSRAELQAKKERIERDCIIEMSGIA</sequence>
<evidence type="ECO:0000313" key="2">
    <source>
        <dbReference type="EMBL" id="KAJ7640644.1"/>
    </source>
</evidence>
<gene>
    <name evidence="2" type="ORF">B0H17DRAFT_1148881</name>
</gene>
<dbReference type="EMBL" id="JARKIE010000422">
    <property type="protein sequence ID" value="KAJ7640644.1"/>
    <property type="molecule type" value="Genomic_DNA"/>
</dbReference>
<dbReference type="Proteomes" id="UP001221757">
    <property type="component" value="Unassembled WGS sequence"/>
</dbReference>
<evidence type="ECO:0000256" key="1">
    <source>
        <dbReference type="SAM" id="MobiDB-lite"/>
    </source>
</evidence>
<evidence type="ECO:0000313" key="3">
    <source>
        <dbReference type="Proteomes" id="UP001221757"/>
    </source>
</evidence>